<protein>
    <submittedName>
        <fullName evidence="1">Uncharacterized protein</fullName>
    </submittedName>
</protein>
<reference evidence="1" key="1">
    <citation type="journal article" date="2015" name="Genome Biol. Evol.">
        <title>Nucleomorph Genome Sequences of Two Chlorarachniophytes, Amorphochlora amoebiformis and Lotharella vacuolata.</title>
        <authorList>
            <person name="Suzuki S."/>
            <person name="Shirato S."/>
            <person name="Hirakawa Y."/>
            <person name="Ishida K."/>
        </authorList>
    </citation>
    <scope>NUCLEOTIDE SEQUENCE</scope>
    <source>
        <strain evidence="1">CCMP2058</strain>
    </source>
</reference>
<keyword evidence="1" id="KW-0542">Nucleomorph</keyword>
<evidence type="ECO:0000313" key="1">
    <source>
        <dbReference type="EMBL" id="BAS01852.1"/>
    </source>
</evidence>
<dbReference type="EMBL" id="AB996603">
    <property type="protein sequence ID" value="BAS01852.1"/>
    <property type="molecule type" value="Genomic_DNA"/>
</dbReference>
<geneLocation type="nucleomorph" evidence="1"/>
<sequence>MDNLIIYYRLVGEWAYSTCEKLEAINSLTNTGNIFNRIKVPVEIKNKRSAIKLLRKSNFYLSFNTTKSNKHKPHFDPKFYNRSLLNTILIFVILCPYELSVTKKDTPIKKKINNFVLNSLFTSFKKNLTDNFSERIKHNSYYGYNNINFDKDNSSLPFNSILASEQIQNHLVENFDNVRTDTRKNNLKIVDKINKISFNKQFIFSNYKINIYLVVSDKCQATSKNTSISLHYFLKNNCTSINNLGIENNYNYMEAKIHPTYCRKNIIRKECTLFSIKHSNSNLFKDVNMSGNMIDCFLINEQILEYGFNAYYYKSFVMLNKILKSDWWLNTFLIIDTMQEMQTTIFCYYNLNLRNSTALKLFWYYDIKSLYFVNNIISTLQTNNLYDLADKVPSSSILSLDLEIKEINSFQYYFIKHLLCKKYSLFETIKLSKIFFNGFDELKKNQKINIEKEWKENIFCMSFTRSIFLNHTQQLSDYSLLSIIRASMKKKLIKIYKDNWYKIFCYKFNRKSQSTHLFLNRCSIQDNLMIENSTTSYYSARNMIIMAKNTQQYFNFSLGFYQRSIRRVAFLKGLYTFKLPLLQNYLNSLSDFSCFLCNYITLASNKYLLAYTGYTVIINDLSINSKLYNLKWETNRLKNINIIYDIQKSFNANRGFFFQNGSNANFQKNSPISNPYLHFFEFLQKLIRDYDNKNLMTSNTNIGDYNKITKISPLLQLIDKYLLISKENNIQLDYFSSFTSQRLQPEVFVNEKINFSNNSIDNFNYEDEEEITFNSLSPIINKNIVLENFSSGPYSTYKYINHVFQKSINNLISHNEYFVQNCRFSSLLCNLRNVCFGKNKFAALTSVEQLVSNEDELDDFGLCEMLTDYAMEDSYFLINNSNDEEDFEVEEEFFRDGYLQEITELDNEVFKKKQEKLQENPHIVQKPSDKFINNRFAEFEFLKSKYSPVKKEFLLFVSDDNNDDGNYSFDEIEDYMDECEEEDAELYEFIDPTISPKKRQSHIKYNNFSRLQSMYFKTWVLEEPLHNSFNSKYLSKNCYVLMETLESFSNSSKIVKYYMYEDKNNFESSFIDFFDDDDGFNNSYITGLEIIDGFTLYSKKDPFSNIPFDFNIIIESNYGISHDWSFTLTSWKKISESFIAGIESEVIKSCEFRGLFVCITQTSFFSLENDTELDFTSSFSKYWEEGNNITSYAIKFCEANSIFNRIDYDIEISRNICEKKNSLCSNCLFGAVYFESAIFDTDYELMVTVEFEKRSDPYILCNIVTQLVGGSDEVGDYANIGIQWDSNDLDIYIVFDEGFGMVSGIIFLLDLFSYITNLFELYYEAEIFSDLVDTYFYYFGVEQANIYRRLLNWYSSPYFWKRDFVCPPPINELESMTEFELRYLFERNSGLKNEFLNHALDFIIHKIDFINDNKFINNLRKFFI</sequence>
<name>A0A0H5BLM6_9EUKA</name>
<accession>A0A0H5BLM6</accession>
<proteinExistence type="predicted"/>
<organism evidence="1">
    <name type="scientific">Amorphochlora amoebiformis</name>
    <dbReference type="NCBI Taxonomy" id="1561963"/>
    <lineage>
        <taxon>Eukaryota</taxon>
        <taxon>Sar</taxon>
        <taxon>Rhizaria</taxon>
        <taxon>Cercozoa</taxon>
        <taxon>Chlorarachniophyceae</taxon>
        <taxon>Amorphochlora</taxon>
    </lineage>
</organism>